<proteinExistence type="predicted"/>
<feature type="domain" description="Apple" evidence="5">
    <location>
        <begin position="117"/>
        <end position="194"/>
    </location>
</feature>
<dbReference type="EMBL" id="JAVIIV010000011">
    <property type="protein sequence ID" value="MDX8487054.1"/>
    <property type="molecule type" value="Genomic_DNA"/>
</dbReference>
<keyword evidence="1" id="KW-0677">Repeat</keyword>
<keyword evidence="2" id="KW-1015">Disulfide bond</keyword>
<keyword evidence="4" id="KW-0732">Signal</keyword>
<dbReference type="InterPro" id="IPR000177">
    <property type="entry name" value="Apple"/>
</dbReference>
<organism evidence="6 7">
    <name type="scientific">Mesorhizobium humile</name>
    <dbReference type="NCBI Taxonomy" id="3072313"/>
    <lineage>
        <taxon>Bacteria</taxon>
        <taxon>Pseudomonadati</taxon>
        <taxon>Pseudomonadota</taxon>
        <taxon>Alphaproteobacteria</taxon>
        <taxon>Hyphomicrobiales</taxon>
        <taxon>Phyllobacteriaceae</taxon>
        <taxon>Mesorhizobium</taxon>
    </lineage>
</organism>
<protein>
    <submittedName>
        <fullName evidence="6">PAN domain-containing protein</fullName>
    </submittedName>
</protein>
<evidence type="ECO:0000256" key="4">
    <source>
        <dbReference type="SAM" id="SignalP"/>
    </source>
</evidence>
<dbReference type="SMART" id="SM00223">
    <property type="entry name" value="APPLE"/>
    <property type="match status" value="1"/>
</dbReference>
<dbReference type="CDD" id="cd01100">
    <property type="entry name" value="APPLE_Factor_XI_like"/>
    <property type="match status" value="1"/>
</dbReference>
<feature type="region of interest" description="Disordered" evidence="3">
    <location>
        <begin position="268"/>
        <end position="290"/>
    </location>
</feature>
<accession>A0ABU4YJC0</accession>
<dbReference type="Gene3D" id="3.50.4.10">
    <property type="entry name" value="Hepatocyte Growth Factor"/>
    <property type="match status" value="2"/>
</dbReference>
<dbReference type="SUPFAM" id="SSF57414">
    <property type="entry name" value="Hairpin loop containing domain-like"/>
    <property type="match status" value="1"/>
</dbReference>
<dbReference type="PROSITE" id="PS50948">
    <property type="entry name" value="PAN"/>
    <property type="match status" value="1"/>
</dbReference>
<dbReference type="InterPro" id="IPR003609">
    <property type="entry name" value="Pan_app"/>
</dbReference>
<evidence type="ECO:0000259" key="5">
    <source>
        <dbReference type="PROSITE" id="PS50948"/>
    </source>
</evidence>
<name>A0ABU4YJC0_9HYPH</name>
<evidence type="ECO:0000256" key="1">
    <source>
        <dbReference type="ARBA" id="ARBA00022737"/>
    </source>
</evidence>
<feature type="signal peptide" evidence="4">
    <location>
        <begin position="1"/>
        <end position="34"/>
    </location>
</feature>
<evidence type="ECO:0000313" key="7">
    <source>
        <dbReference type="Proteomes" id="UP001280156"/>
    </source>
</evidence>
<dbReference type="Pfam" id="PF00024">
    <property type="entry name" value="PAN_1"/>
    <property type="match status" value="2"/>
</dbReference>
<evidence type="ECO:0000256" key="3">
    <source>
        <dbReference type="SAM" id="MobiDB-lite"/>
    </source>
</evidence>
<gene>
    <name evidence="6" type="ORF">RFM52_17750</name>
</gene>
<evidence type="ECO:0000256" key="2">
    <source>
        <dbReference type="ARBA" id="ARBA00023157"/>
    </source>
</evidence>
<evidence type="ECO:0000313" key="6">
    <source>
        <dbReference type="EMBL" id="MDX8487054.1"/>
    </source>
</evidence>
<dbReference type="Proteomes" id="UP001280156">
    <property type="component" value="Unassembled WGS sequence"/>
</dbReference>
<feature type="chain" id="PRO_5046668492" evidence="4">
    <location>
        <begin position="35"/>
        <end position="290"/>
    </location>
</feature>
<dbReference type="Pfam" id="PF14295">
    <property type="entry name" value="PAN_4"/>
    <property type="match status" value="1"/>
</dbReference>
<keyword evidence="7" id="KW-1185">Reference proteome</keyword>
<sequence length="290" mass="31389">MQVNRRSRFGAAKIAGALLFLALAVSATAPTVFADAQPDIWDYPQTALIGTTSAEFKQPLDGCRKLCQERSGCAGFDHSSATNICRLYAGFASAQTDTLSTAGTRSRIPGYRDPANAETWYFASYSGVDLWGGDLVAKGMTAQGAENCRAICDSQHACRAFTYNVEANRCFLKSGFEFVQSYALGTSGLYFKAGPAAAPPSLTVGWELFTTSAFIGDSTLSYAATYQECMQQCDANGQCGGITWTNTRPNRCYLVYGSNLYPVRRKGMTSARKNSRTVTPDFVRPVSPRN</sequence>
<dbReference type="RefSeq" id="WP_320292985.1">
    <property type="nucleotide sequence ID" value="NZ_JAVIIU010000001.1"/>
</dbReference>
<reference evidence="6 7" key="1">
    <citation type="submission" date="2023-08" db="EMBL/GenBank/DDBJ databases">
        <title>Implementing the SeqCode for naming new Mesorhizobium species isolated from Vachellia karroo root nodules.</title>
        <authorList>
            <person name="Van Lill M."/>
        </authorList>
    </citation>
    <scope>NUCLEOTIDE SEQUENCE [LARGE SCALE GENOMIC DNA]</scope>
    <source>
        <strain evidence="6 7">VK2B</strain>
    </source>
</reference>
<comment type="caution">
    <text evidence="6">The sequence shown here is derived from an EMBL/GenBank/DDBJ whole genome shotgun (WGS) entry which is preliminary data.</text>
</comment>